<dbReference type="EMBL" id="JAAYYP010000119">
    <property type="protein sequence ID" value="NLF90424.1"/>
    <property type="molecule type" value="Genomic_DNA"/>
</dbReference>
<feature type="compositionally biased region" description="Basic residues" evidence="1">
    <location>
        <begin position="1"/>
        <end position="12"/>
    </location>
</feature>
<accession>A0A847HAW0</accession>
<evidence type="ECO:0000256" key="1">
    <source>
        <dbReference type="SAM" id="MobiDB-lite"/>
    </source>
</evidence>
<sequence>MKSRKKQRNRTRKVVETTPAPVQTDTDLLERSLSTLAAYDFRPSAAISPGDLDADAFHRRPLTTLLTHVDEDGNPLFGRVHIDEDELTRTSVTDLTCFAATVAEHAGTAISEPVVMTDPGSPTTGSLRYTVDQTVHDHTFHIDPDFGDDLVEADILEGVAPEGYDAFTFYAVPAMKPVTLWLPADSDDKLIEALAAENPEPAATE</sequence>
<feature type="region of interest" description="Disordered" evidence="1">
    <location>
        <begin position="1"/>
        <end position="23"/>
    </location>
</feature>
<gene>
    <name evidence="2" type="ORF">GX570_03650</name>
</gene>
<protein>
    <submittedName>
        <fullName evidence="2">Uncharacterized protein</fullName>
    </submittedName>
</protein>
<proteinExistence type="predicted"/>
<name>A0A847HAW0_9CORY</name>
<evidence type="ECO:0000313" key="3">
    <source>
        <dbReference type="Proteomes" id="UP000523614"/>
    </source>
</evidence>
<reference evidence="2 3" key="1">
    <citation type="journal article" date="2020" name="Biotechnol. Biofuels">
        <title>New insights from the biogas microbiome by comprehensive genome-resolved metagenomics of nearly 1600 species originating from multiple anaerobic digesters.</title>
        <authorList>
            <person name="Campanaro S."/>
            <person name="Treu L."/>
            <person name="Rodriguez-R L.M."/>
            <person name="Kovalovszki A."/>
            <person name="Ziels R.M."/>
            <person name="Maus I."/>
            <person name="Zhu X."/>
            <person name="Kougias P.G."/>
            <person name="Basile A."/>
            <person name="Luo G."/>
            <person name="Schluter A."/>
            <person name="Konstantinidis K.T."/>
            <person name="Angelidaki I."/>
        </authorList>
    </citation>
    <scope>NUCLEOTIDE SEQUENCE [LARGE SCALE GENOMIC DNA]</scope>
    <source>
        <strain evidence="2">AS06rmzACSIP_235</strain>
    </source>
</reference>
<evidence type="ECO:0000313" key="2">
    <source>
        <dbReference type="EMBL" id="NLF90424.1"/>
    </source>
</evidence>
<dbReference type="Proteomes" id="UP000523614">
    <property type="component" value="Unassembled WGS sequence"/>
</dbReference>
<comment type="caution">
    <text evidence="2">The sequence shown here is derived from an EMBL/GenBank/DDBJ whole genome shotgun (WGS) entry which is preliminary data.</text>
</comment>
<organism evidence="2 3">
    <name type="scientific">Corynebacterium marinum</name>
    <dbReference type="NCBI Taxonomy" id="349751"/>
    <lineage>
        <taxon>Bacteria</taxon>
        <taxon>Bacillati</taxon>
        <taxon>Actinomycetota</taxon>
        <taxon>Actinomycetes</taxon>
        <taxon>Mycobacteriales</taxon>
        <taxon>Corynebacteriaceae</taxon>
        <taxon>Corynebacterium</taxon>
    </lineage>
</organism>
<dbReference type="AlphaFoldDB" id="A0A847HAW0"/>